<organism evidence="3 4">
    <name type="scientific">Colletotrichum sidae</name>
    <dbReference type="NCBI Taxonomy" id="1347389"/>
    <lineage>
        <taxon>Eukaryota</taxon>
        <taxon>Fungi</taxon>
        <taxon>Dikarya</taxon>
        <taxon>Ascomycota</taxon>
        <taxon>Pezizomycotina</taxon>
        <taxon>Sordariomycetes</taxon>
        <taxon>Hypocreomycetidae</taxon>
        <taxon>Glomerellales</taxon>
        <taxon>Glomerellaceae</taxon>
        <taxon>Colletotrichum</taxon>
        <taxon>Colletotrichum orbiculare species complex</taxon>
    </lineage>
</organism>
<dbReference type="Pfam" id="PF13489">
    <property type="entry name" value="Methyltransf_23"/>
    <property type="match status" value="1"/>
</dbReference>
<name>A0A4R8TAU2_9PEZI</name>
<comment type="similarity">
    <text evidence="1">Belongs to the methyltransferase superfamily. LaeA methyltransferase family.</text>
</comment>
<dbReference type="SUPFAM" id="SSF53335">
    <property type="entry name" value="S-adenosyl-L-methionine-dependent methyltransferases"/>
    <property type="match status" value="1"/>
</dbReference>
<sequence length="359" mass="40085">MSTAQDQAPTSPRSSRAKPPSNAVNPIAADPAIEAQIEDEQEADTQSVHTSSTASLSESITEYRRMHGRTYTQKTDYWGPNDDRQNEGLEVNHYWITLYLGDKLFLAPNGDKAQMVLDVGTGTGMGDRSDFADEFPSAEVIGVDVSPIQPSWCPPNCRFQIDDVEQSWTWPSEHFDFIHIRNLEGCIADWAKLYEQAFECMRPNGYIEVKEFDIELKSQLGPVDDGHPFKEWSRVMLEAMGKVGKVGLQCRDHGLAKSLKGAGFVDVVENKFSVPIGGWANDPLLKEVGACAFEFMNGSLEGFGTFLLTQVMKWEYTEASVFISQFRAAINDAKLQPLFDLHVVYARKPEKTPQTASQD</sequence>
<gene>
    <name evidence="3" type="ORF">C8034_v002628</name>
</gene>
<dbReference type="PANTHER" id="PTHR43591:SF10">
    <property type="entry name" value="ABC TRANSMEMBRANE TYPE-1 DOMAIN-CONTAINING PROTEIN-RELATED"/>
    <property type="match status" value="1"/>
</dbReference>
<dbReference type="AlphaFoldDB" id="A0A4R8TAU2"/>
<feature type="compositionally biased region" description="Polar residues" evidence="2">
    <location>
        <begin position="45"/>
        <end position="60"/>
    </location>
</feature>
<proteinExistence type="inferred from homology"/>
<dbReference type="Gene3D" id="3.40.50.150">
    <property type="entry name" value="Vaccinia Virus protein VP39"/>
    <property type="match status" value="1"/>
</dbReference>
<dbReference type="InterPro" id="IPR029063">
    <property type="entry name" value="SAM-dependent_MTases_sf"/>
</dbReference>
<evidence type="ECO:0000313" key="3">
    <source>
        <dbReference type="EMBL" id="TEA14831.1"/>
    </source>
</evidence>
<feature type="compositionally biased region" description="Polar residues" evidence="2">
    <location>
        <begin position="1"/>
        <end position="14"/>
    </location>
</feature>
<dbReference type="EMBL" id="QAPF01000153">
    <property type="protein sequence ID" value="TEA14831.1"/>
    <property type="molecule type" value="Genomic_DNA"/>
</dbReference>
<accession>A0A4R8TAU2</accession>
<protein>
    <submittedName>
        <fullName evidence="3">Secondary metabolism regulator LAE1</fullName>
    </submittedName>
</protein>
<keyword evidence="4" id="KW-1185">Reference proteome</keyword>
<dbReference type="CDD" id="cd02440">
    <property type="entry name" value="AdoMet_MTases"/>
    <property type="match status" value="1"/>
</dbReference>
<evidence type="ECO:0000256" key="2">
    <source>
        <dbReference type="SAM" id="MobiDB-lite"/>
    </source>
</evidence>
<evidence type="ECO:0000313" key="4">
    <source>
        <dbReference type="Proteomes" id="UP000295604"/>
    </source>
</evidence>
<feature type="region of interest" description="Disordered" evidence="2">
    <location>
        <begin position="1"/>
        <end position="60"/>
    </location>
</feature>
<dbReference type="GO" id="GO:0008168">
    <property type="term" value="F:methyltransferase activity"/>
    <property type="evidence" value="ECO:0007669"/>
    <property type="project" value="TreeGrafter"/>
</dbReference>
<dbReference type="Proteomes" id="UP000295604">
    <property type="component" value="Unassembled WGS sequence"/>
</dbReference>
<reference evidence="3 4" key="1">
    <citation type="submission" date="2018-11" db="EMBL/GenBank/DDBJ databases">
        <title>Genome sequence and assembly of Colletotrichum sidae.</title>
        <authorList>
            <person name="Gan P."/>
            <person name="Shirasu K."/>
        </authorList>
    </citation>
    <scope>NUCLEOTIDE SEQUENCE [LARGE SCALE GENOMIC DNA]</scope>
    <source>
        <strain evidence="3 4">CBS 518.97</strain>
    </source>
</reference>
<dbReference type="PANTHER" id="PTHR43591">
    <property type="entry name" value="METHYLTRANSFERASE"/>
    <property type="match status" value="1"/>
</dbReference>
<evidence type="ECO:0000256" key="1">
    <source>
        <dbReference type="ARBA" id="ARBA00038158"/>
    </source>
</evidence>
<comment type="caution">
    <text evidence="3">The sequence shown here is derived from an EMBL/GenBank/DDBJ whole genome shotgun (WGS) entry which is preliminary data.</text>
</comment>